<evidence type="ECO:0000313" key="7">
    <source>
        <dbReference type="RefSeq" id="XP_060037805.1"/>
    </source>
</evidence>
<evidence type="ECO:0000313" key="6">
    <source>
        <dbReference type="Proteomes" id="UP001652624"/>
    </source>
</evidence>
<sequence>MRLFRLLVRQLQGSPQVPGPEAPGRRKGGASPSPSPCACTRSHPLSCHPFPGLDPELSPRTRDSQVLMAGRDPPQAWGPVWALRLTVACVLLGISGGGSRPLSEGPPGPPVGEATMDISLLHQADSEMDMSPEMVLGTLPDHCRPPSSRCQSFLGDLRVRLQSRFHLLLLGNRHPWPLCQELCDTWLASCETDPACTPAWLSITGSRLCPAGCRTYAKLFPDGADVCRWALGPALPMAPPGSQRCLNISTSAQDSTLLRVSRRARAWIPDGAGSASGSGSGGGP</sequence>
<keyword evidence="2" id="KW-0732">Signal</keyword>
<accession>A0ABM3WMK6</accession>
<dbReference type="InterPro" id="IPR018143">
    <property type="entry name" value="Folate_rcpt-like"/>
</dbReference>
<feature type="region of interest" description="Disordered" evidence="4">
    <location>
        <begin position="12"/>
        <end position="41"/>
    </location>
</feature>
<dbReference type="PANTHER" id="PTHR10517:SF19">
    <property type="entry name" value="RETBINDIN"/>
    <property type="match status" value="1"/>
</dbReference>
<proteinExistence type="inferred from homology"/>
<keyword evidence="6" id="KW-1185">Reference proteome</keyword>
<protein>
    <submittedName>
        <fullName evidence="7">Retbindin isoform X1</fullName>
    </submittedName>
</protein>
<reference evidence="7" key="1">
    <citation type="submission" date="2025-08" db="UniProtKB">
        <authorList>
            <consortium name="RefSeq"/>
        </authorList>
    </citation>
    <scope>IDENTIFICATION</scope>
</reference>
<dbReference type="Proteomes" id="UP001652624">
    <property type="component" value="Chromosome 23"/>
</dbReference>
<dbReference type="InterPro" id="IPR004269">
    <property type="entry name" value="Folate_rcpt"/>
</dbReference>
<comment type="similarity">
    <text evidence="1">Belongs to the folate receptor family.</text>
</comment>
<dbReference type="GeneID" id="103121913"/>
<dbReference type="PANTHER" id="PTHR10517">
    <property type="entry name" value="FOLATE RECEPTOR"/>
    <property type="match status" value="1"/>
</dbReference>
<name>A0ABM3WMK6_ERIEU</name>
<gene>
    <name evidence="7" type="primary">RTBDN</name>
</gene>
<evidence type="ECO:0000256" key="2">
    <source>
        <dbReference type="ARBA" id="ARBA00022729"/>
    </source>
</evidence>
<keyword evidence="3" id="KW-1015">Disulfide bond</keyword>
<organism evidence="6 7">
    <name type="scientific">Erinaceus europaeus</name>
    <name type="common">Western European hedgehog</name>
    <dbReference type="NCBI Taxonomy" id="9365"/>
    <lineage>
        <taxon>Eukaryota</taxon>
        <taxon>Metazoa</taxon>
        <taxon>Chordata</taxon>
        <taxon>Craniata</taxon>
        <taxon>Vertebrata</taxon>
        <taxon>Euteleostomi</taxon>
        <taxon>Mammalia</taxon>
        <taxon>Eutheria</taxon>
        <taxon>Laurasiatheria</taxon>
        <taxon>Eulipotyphla</taxon>
        <taxon>Erinaceidae</taxon>
        <taxon>Erinaceinae</taxon>
        <taxon>Erinaceus</taxon>
    </lineage>
</organism>
<dbReference type="RefSeq" id="XP_060037805.1">
    <property type="nucleotide sequence ID" value="XM_060181822.1"/>
</dbReference>
<evidence type="ECO:0000259" key="5">
    <source>
        <dbReference type="Pfam" id="PF03024"/>
    </source>
</evidence>
<dbReference type="Pfam" id="PF03024">
    <property type="entry name" value="Folate_rec"/>
    <property type="match status" value="1"/>
</dbReference>
<feature type="domain" description="Folate receptor-like" evidence="5">
    <location>
        <begin position="125"/>
        <end position="247"/>
    </location>
</feature>
<evidence type="ECO:0000256" key="4">
    <source>
        <dbReference type="SAM" id="MobiDB-lite"/>
    </source>
</evidence>
<evidence type="ECO:0000256" key="3">
    <source>
        <dbReference type="ARBA" id="ARBA00023157"/>
    </source>
</evidence>
<evidence type="ECO:0000256" key="1">
    <source>
        <dbReference type="ARBA" id="ARBA00007932"/>
    </source>
</evidence>